<evidence type="ECO:0008006" key="3">
    <source>
        <dbReference type="Google" id="ProtNLM"/>
    </source>
</evidence>
<sequence length="320" mass="37483">MNRFTQGNSRRYFRYSIQCKYFVSPELLESSTDIYSNGIDYFNRATEDSILHLKTQVMHKLHRLRAHQATFLQIVTDIFDKFDVVMGYLQMLNRGQEIASRKIYLQNHQALLGGFKGIKKLEDDAPKTYELLLKIEQKFVLYTQMIQETIDNSTRTKLHVCDYPEAFRFTPEIRLQFVNRGELLNSSDLLQMILSIEQLFEKGFEPFNNLATDYLLFQKHDSWIKRELNISACGLAFTDSRAYPNLTRADVKLSLDDSYAEVVRLDGKIVRSRYLPQQNLNQTAIDFYFPKSVEQKQLLGYLHRLETIESMQGWAHAGNQ</sequence>
<accession>A0A6F8PTP0</accession>
<name>A0A6F8PTP0_9GAMM</name>
<reference evidence="2" key="1">
    <citation type="submission" date="2019-11" db="EMBL/GenBank/DDBJ databases">
        <title>Isolation and characterization of two novel species in the genus Thiomicrorhabdus.</title>
        <authorList>
            <person name="Mochizuki J."/>
            <person name="Kojima H."/>
            <person name="Fukui M."/>
        </authorList>
    </citation>
    <scope>NUCLEOTIDE SEQUENCE [LARGE SCALE GENOMIC DNA]</scope>
    <source>
        <strain evidence="2">aks77</strain>
    </source>
</reference>
<dbReference type="KEGG" id="tse:THMIRHAS_07700"/>
<dbReference type="AlphaFoldDB" id="A0A6F8PTP0"/>
<dbReference type="EMBL" id="AP021889">
    <property type="protein sequence ID" value="BBP45397.1"/>
    <property type="molecule type" value="Genomic_DNA"/>
</dbReference>
<dbReference type="RefSeq" id="WP_173271087.1">
    <property type="nucleotide sequence ID" value="NZ_AP021889.1"/>
</dbReference>
<evidence type="ECO:0000313" key="1">
    <source>
        <dbReference type="EMBL" id="BBP45397.1"/>
    </source>
</evidence>
<proteinExistence type="predicted"/>
<protein>
    <recommendedName>
        <fullName evidence="3">PilZ domain-containing protein</fullName>
    </recommendedName>
</protein>
<gene>
    <name evidence="1" type="ORF">THMIRHAS_07700</name>
</gene>
<evidence type="ECO:0000313" key="2">
    <source>
        <dbReference type="Proteomes" id="UP000501726"/>
    </source>
</evidence>
<keyword evidence="2" id="KW-1185">Reference proteome</keyword>
<organism evidence="1 2">
    <name type="scientific">Thiosulfatimonas sediminis</name>
    <dbReference type="NCBI Taxonomy" id="2675054"/>
    <lineage>
        <taxon>Bacteria</taxon>
        <taxon>Pseudomonadati</taxon>
        <taxon>Pseudomonadota</taxon>
        <taxon>Gammaproteobacteria</taxon>
        <taxon>Thiotrichales</taxon>
        <taxon>Piscirickettsiaceae</taxon>
        <taxon>Thiosulfatimonas</taxon>
    </lineage>
</organism>
<dbReference type="Proteomes" id="UP000501726">
    <property type="component" value="Chromosome"/>
</dbReference>